<dbReference type="FunFam" id="3.40.50.720:FF:000084">
    <property type="entry name" value="Short-chain dehydrogenase reductase"/>
    <property type="match status" value="1"/>
</dbReference>
<dbReference type="NCBIfam" id="TIGR03971">
    <property type="entry name" value="SDR_subfam_1"/>
    <property type="match status" value="1"/>
</dbReference>
<name>A0A6N7Z257_9PSEU</name>
<dbReference type="InterPro" id="IPR036291">
    <property type="entry name" value="NAD(P)-bd_dom_sf"/>
</dbReference>
<comment type="similarity">
    <text evidence="1 4">Belongs to the short-chain dehydrogenases/reductases (SDR) family.</text>
</comment>
<keyword evidence="6" id="KW-1185">Reference proteome</keyword>
<organism evidence="5 6">
    <name type="scientific">Amycolatopsis pithecellobii</name>
    <dbReference type="NCBI Taxonomy" id="664692"/>
    <lineage>
        <taxon>Bacteria</taxon>
        <taxon>Bacillati</taxon>
        <taxon>Actinomycetota</taxon>
        <taxon>Actinomycetes</taxon>
        <taxon>Pseudonocardiales</taxon>
        <taxon>Pseudonocardiaceae</taxon>
        <taxon>Amycolatopsis</taxon>
    </lineage>
</organism>
<sequence>MGRLDGKIAFITGAGRGQGRSHAVRLAAEGAGIIAVDICADVETAPYALSSSDDLAETERLVTAAGGRIVTRPADVRDSAQLASALSAGLDEFGRLDVVCAGAGIFTRPRLTWEMSDDEWQQTIDVNLTGVWRTVKATVPFMIEQGTGGSIVITSSSAGFHGFPHFSQYAAAKRGLVGLMQSLVRELSPHRIRVNTVHPSGVDTPMIHFEELYRLFLPGEDDPTREQFAEAFRRNHPLGIPWLEPIDISNAVLWLASEESRYVTGVQLPVDAGFGEN</sequence>
<reference evidence="5 6" key="1">
    <citation type="submission" date="2019-11" db="EMBL/GenBank/DDBJ databases">
        <title>Draft genome of Amycolatopsis RM579.</title>
        <authorList>
            <person name="Duangmal K."/>
            <person name="Mingma R."/>
        </authorList>
    </citation>
    <scope>NUCLEOTIDE SEQUENCE [LARGE SCALE GENOMIC DNA]</scope>
    <source>
        <strain evidence="5 6">RM579</strain>
    </source>
</reference>
<dbReference type="PRINTS" id="PR00080">
    <property type="entry name" value="SDRFAMILY"/>
</dbReference>
<evidence type="ECO:0000256" key="2">
    <source>
        <dbReference type="ARBA" id="ARBA00023002"/>
    </source>
</evidence>
<dbReference type="Proteomes" id="UP000440096">
    <property type="component" value="Unassembled WGS sequence"/>
</dbReference>
<dbReference type="Gene3D" id="3.40.50.720">
    <property type="entry name" value="NAD(P)-binding Rossmann-like Domain"/>
    <property type="match status" value="1"/>
</dbReference>
<evidence type="ECO:0000256" key="4">
    <source>
        <dbReference type="RuleBase" id="RU000363"/>
    </source>
</evidence>
<keyword evidence="2 5" id="KW-0560">Oxidoreductase</keyword>
<dbReference type="PANTHER" id="PTHR24321:SF8">
    <property type="entry name" value="ESTRADIOL 17-BETA-DEHYDROGENASE 8-RELATED"/>
    <property type="match status" value="1"/>
</dbReference>
<dbReference type="RefSeq" id="WP_154757849.1">
    <property type="nucleotide sequence ID" value="NZ_WMBA01000024.1"/>
</dbReference>
<dbReference type="InterPro" id="IPR002347">
    <property type="entry name" value="SDR_fam"/>
</dbReference>
<evidence type="ECO:0000256" key="3">
    <source>
        <dbReference type="ARBA" id="ARBA00023027"/>
    </source>
</evidence>
<keyword evidence="3" id="KW-0520">NAD</keyword>
<evidence type="ECO:0000313" key="6">
    <source>
        <dbReference type="Proteomes" id="UP000440096"/>
    </source>
</evidence>
<dbReference type="EC" id="1.1.99.-" evidence="5"/>
<dbReference type="PRINTS" id="PR00081">
    <property type="entry name" value="GDHRDH"/>
</dbReference>
<dbReference type="AlphaFoldDB" id="A0A6N7Z257"/>
<dbReference type="Pfam" id="PF00106">
    <property type="entry name" value="adh_short"/>
    <property type="match status" value="1"/>
</dbReference>
<comment type="caution">
    <text evidence="5">The sequence shown here is derived from an EMBL/GenBank/DDBJ whole genome shotgun (WGS) entry which is preliminary data.</text>
</comment>
<dbReference type="OrthoDB" id="5173603at2"/>
<gene>
    <name evidence="5" type="ORF">GKO32_16950</name>
</gene>
<dbReference type="InterPro" id="IPR023985">
    <property type="entry name" value="SDR_subfam_1"/>
</dbReference>
<dbReference type="GO" id="GO:0016491">
    <property type="term" value="F:oxidoreductase activity"/>
    <property type="evidence" value="ECO:0007669"/>
    <property type="project" value="UniProtKB-KW"/>
</dbReference>
<evidence type="ECO:0000256" key="1">
    <source>
        <dbReference type="ARBA" id="ARBA00006484"/>
    </source>
</evidence>
<dbReference type="NCBIfam" id="NF009467">
    <property type="entry name" value="PRK12826.1-3"/>
    <property type="match status" value="1"/>
</dbReference>
<proteinExistence type="inferred from homology"/>
<dbReference type="SUPFAM" id="SSF51735">
    <property type="entry name" value="NAD(P)-binding Rossmann-fold domains"/>
    <property type="match status" value="1"/>
</dbReference>
<evidence type="ECO:0000313" key="5">
    <source>
        <dbReference type="EMBL" id="MTD55653.1"/>
    </source>
</evidence>
<dbReference type="EMBL" id="WMBA01000024">
    <property type="protein sequence ID" value="MTD55653.1"/>
    <property type="molecule type" value="Genomic_DNA"/>
</dbReference>
<dbReference type="CDD" id="cd05233">
    <property type="entry name" value="SDR_c"/>
    <property type="match status" value="1"/>
</dbReference>
<accession>A0A6N7Z257</accession>
<dbReference type="PANTHER" id="PTHR24321">
    <property type="entry name" value="DEHYDROGENASES, SHORT CHAIN"/>
    <property type="match status" value="1"/>
</dbReference>
<protein>
    <submittedName>
        <fullName evidence="5">Mycofactocin-coupled SDR family oxidoreductase</fullName>
        <ecNumber evidence="5">1.1.99.-</ecNumber>
    </submittedName>
</protein>